<name>A0ABN6WVY5_9BACT</name>
<keyword evidence="3" id="KW-1185">Reference proteome</keyword>
<accession>A0ABN6WVY5</accession>
<reference evidence="2 3" key="1">
    <citation type="submission" date="2023-03" db="EMBL/GenBank/DDBJ databases">
        <title>Description of Hydrogenimonas sp. ISO32.</title>
        <authorList>
            <person name="Mino S."/>
            <person name="Fukazawa S."/>
            <person name="Sawabe T."/>
        </authorList>
    </citation>
    <scope>NUCLEOTIDE SEQUENCE [LARGE SCALE GENOMIC DNA]</scope>
    <source>
        <strain evidence="2 3">ISO32</strain>
    </source>
</reference>
<organism evidence="2 3">
    <name type="scientific">Hydrogenimonas cancrithermarum</name>
    <dbReference type="NCBI Taxonomy" id="2993563"/>
    <lineage>
        <taxon>Bacteria</taxon>
        <taxon>Pseudomonadati</taxon>
        <taxon>Campylobacterota</taxon>
        <taxon>Epsilonproteobacteria</taxon>
        <taxon>Campylobacterales</taxon>
        <taxon>Hydrogenimonadaceae</taxon>
        <taxon>Hydrogenimonas</taxon>
    </lineage>
</organism>
<evidence type="ECO:0000313" key="3">
    <source>
        <dbReference type="Proteomes" id="UP001321445"/>
    </source>
</evidence>
<dbReference type="EMBL" id="AP027370">
    <property type="protein sequence ID" value="BDY13249.1"/>
    <property type="molecule type" value="Genomic_DNA"/>
</dbReference>
<feature type="region of interest" description="Disordered" evidence="1">
    <location>
        <begin position="100"/>
        <end position="119"/>
    </location>
</feature>
<gene>
    <name evidence="2" type="ORF">HCR_15610</name>
</gene>
<feature type="compositionally biased region" description="Basic residues" evidence="1">
    <location>
        <begin position="100"/>
        <end position="112"/>
    </location>
</feature>
<proteinExistence type="predicted"/>
<dbReference type="RefSeq" id="WP_286336209.1">
    <property type="nucleotide sequence ID" value="NZ_AP027370.1"/>
</dbReference>
<dbReference type="Proteomes" id="UP001321445">
    <property type="component" value="Chromosome"/>
</dbReference>
<protein>
    <submittedName>
        <fullName evidence="2">Uncharacterized protein</fullName>
    </submittedName>
</protein>
<evidence type="ECO:0000256" key="1">
    <source>
        <dbReference type="SAM" id="MobiDB-lite"/>
    </source>
</evidence>
<evidence type="ECO:0000313" key="2">
    <source>
        <dbReference type="EMBL" id="BDY13249.1"/>
    </source>
</evidence>
<sequence>MEEKKREKYLQTRYKRELERYLNRVVNYAQQESFSKEGYEAWIDKVTKRLLEAEKVPLYNDYYEKLEAFIEKTHRMKESNLDSDEIQAEILHDANQIRKEKRKKTYNRKDRKRAFEDEF</sequence>